<sequence length="307" mass="34932">MELTTHHDLRIAVLDAADVASGAALKRISDADLLRIVDPTPEHYAELTPHGFIFKPQWLFWTRPVYPTLDAYVDALQPRMRKSTRHAIRQTESGHRLEVEEAIDPARLDTWFALYKRHIGTLPRGTLYAAEDLEWFRTHPEQVVGIYLYSGDRMVAGLLCMKVPRHNMLRMTYYACDPSHPDHGTTRFMYVQVGVVAAELGYEILSAGADPNFYGHDVATGLYLLKRRLGFRADPLWRYETDDPPVLEKVLSLDRCEDPSFCVGYGDYDVRQAPLTGYIMSRDPGPATEPFHAPMLASVVPYHLSDR</sequence>
<proteinExistence type="predicted"/>
<dbReference type="EMBL" id="VAWE01000001">
    <property type="protein sequence ID" value="TLQ42582.1"/>
    <property type="molecule type" value="Genomic_DNA"/>
</dbReference>
<dbReference type="Gene3D" id="3.40.630.30">
    <property type="match status" value="1"/>
</dbReference>
<dbReference type="RefSeq" id="WP_138051995.1">
    <property type="nucleotide sequence ID" value="NZ_VAWE01000001.1"/>
</dbReference>
<dbReference type="GO" id="GO:0016740">
    <property type="term" value="F:transferase activity"/>
    <property type="evidence" value="ECO:0007669"/>
    <property type="project" value="UniProtKB-KW"/>
</dbReference>
<name>A0A5R9E0T1_9ACTN</name>
<organism evidence="1 2">
    <name type="scientific">Streptomyces marianii</name>
    <dbReference type="NCBI Taxonomy" id="1817406"/>
    <lineage>
        <taxon>Bacteria</taxon>
        <taxon>Bacillati</taxon>
        <taxon>Actinomycetota</taxon>
        <taxon>Actinomycetes</taxon>
        <taxon>Kitasatosporales</taxon>
        <taxon>Streptomycetaceae</taxon>
        <taxon>Streptomyces</taxon>
    </lineage>
</organism>
<dbReference type="AlphaFoldDB" id="A0A5R9E0T1"/>
<evidence type="ECO:0000313" key="1">
    <source>
        <dbReference type="EMBL" id="TLQ42582.1"/>
    </source>
</evidence>
<protein>
    <submittedName>
        <fullName evidence="1">GNAT family N-acetyltransferase</fullName>
    </submittedName>
</protein>
<gene>
    <name evidence="1" type="ORF">FEF34_04725</name>
</gene>
<dbReference type="OrthoDB" id="3507946at2"/>
<keyword evidence="2" id="KW-1185">Reference proteome</keyword>
<accession>A0A5R9E0T1</accession>
<reference evidence="1 2" key="1">
    <citation type="submission" date="2019-05" db="EMBL/GenBank/DDBJ databases">
        <title>Streptomyces marianii sp. nov., a novel marine actinomycete from southern coast of India.</title>
        <authorList>
            <person name="Iniyan A.M."/>
            <person name="Wink J."/>
            <person name="Ramprasad E."/>
            <person name="Ramana C.V."/>
            <person name="Bunk B."/>
            <person name="Sproer C."/>
            <person name="Joseph F.-J.R.S."/>
            <person name="Vincent S.G.P."/>
        </authorList>
    </citation>
    <scope>NUCLEOTIDE SEQUENCE [LARGE SCALE GENOMIC DNA]</scope>
    <source>
        <strain evidence="1 2">ICN19</strain>
    </source>
</reference>
<comment type="caution">
    <text evidence="1">The sequence shown here is derived from an EMBL/GenBank/DDBJ whole genome shotgun (WGS) entry which is preliminary data.</text>
</comment>
<dbReference type="Proteomes" id="UP000305921">
    <property type="component" value="Unassembled WGS sequence"/>
</dbReference>
<evidence type="ECO:0000313" key="2">
    <source>
        <dbReference type="Proteomes" id="UP000305921"/>
    </source>
</evidence>
<dbReference type="SUPFAM" id="SSF55729">
    <property type="entry name" value="Acyl-CoA N-acyltransferases (Nat)"/>
    <property type="match status" value="1"/>
</dbReference>
<dbReference type="InterPro" id="IPR016181">
    <property type="entry name" value="Acyl_CoA_acyltransferase"/>
</dbReference>
<keyword evidence="1" id="KW-0808">Transferase</keyword>